<evidence type="ECO:0000256" key="3">
    <source>
        <dbReference type="SAM" id="MobiDB-lite"/>
    </source>
</evidence>
<feature type="compositionally biased region" description="Polar residues" evidence="3">
    <location>
        <begin position="574"/>
        <end position="590"/>
    </location>
</feature>
<dbReference type="InterPro" id="IPR004088">
    <property type="entry name" value="KH_dom_type_1"/>
</dbReference>
<feature type="region of interest" description="Disordered" evidence="3">
    <location>
        <begin position="557"/>
        <end position="619"/>
    </location>
</feature>
<name>A0AAN8ULU7_9MAGN</name>
<feature type="region of interest" description="Disordered" evidence="3">
    <location>
        <begin position="1"/>
        <end position="32"/>
    </location>
</feature>
<dbReference type="Pfam" id="PF00013">
    <property type="entry name" value="KH_1"/>
    <property type="match status" value="4"/>
</dbReference>
<keyword evidence="2" id="KW-0694">RNA-binding</keyword>
<dbReference type="CDD" id="cd22460">
    <property type="entry name" value="KH-I_PEPPER_rpt2_like"/>
    <property type="match status" value="2"/>
</dbReference>
<feature type="non-terminal residue" evidence="5">
    <location>
        <position position="706"/>
    </location>
</feature>
<feature type="compositionally biased region" description="Low complexity" evidence="3">
    <location>
        <begin position="11"/>
        <end position="21"/>
    </location>
</feature>
<dbReference type="InterPro" id="IPR004087">
    <property type="entry name" value="KH_dom"/>
</dbReference>
<dbReference type="PANTHER" id="PTHR10288">
    <property type="entry name" value="KH DOMAIN CONTAINING RNA BINDING PROTEIN"/>
    <property type="match status" value="1"/>
</dbReference>
<proteinExistence type="predicted"/>
<organism evidence="5 6">
    <name type="scientific">Dillenia turbinata</name>
    <dbReference type="NCBI Taxonomy" id="194707"/>
    <lineage>
        <taxon>Eukaryota</taxon>
        <taxon>Viridiplantae</taxon>
        <taxon>Streptophyta</taxon>
        <taxon>Embryophyta</taxon>
        <taxon>Tracheophyta</taxon>
        <taxon>Spermatophyta</taxon>
        <taxon>Magnoliopsida</taxon>
        <taxon>eudicotyledons</taxon>
        <taxon>Gunneridae</taxon>
        <taxon>Pentapetalae</taxon>
        <taxon>Dilleniales</taxon>
        <taxon>Dilleniaceae</taxon>
        <taxon>Dillenia</taxon>
    </lineage>
</organism>
<evidence type="ECO:0000313" key="5">
    <source>
        <dbReference type="EMBL" id="KAK6915184.1"/>
    </source>
</evidence>
<keyword evidence="1" id="KW-0677">Repeat</keyword>
<dbReference type="EMBL" id="JBAMMX010000025">
    <property type="protein sequence ID" value="KAK6915184.1"/>
    <property type="molecule type" value="Genomic_DNA"/>
</dbReference>
<feature type="domain" description="K Homology" evidence="4">
    <location>
        <begin position="151"/>
        <end position="226"/>
    </location>
</feature>
<dbReference type="CDD" id="cd22459">
    <property type="entry name" value="KH-I_PEPPER_rpt1_like"/>
    <property type="match status" value="2"/>
</dbReference>
<sequence length="706" mass="75078">MDRPAELATPSTTTSTTFSSSGRKRRHQQSASSDTVFRILCPAAKTGGLIGKGGAIIRQIREETAAKIRIDDAIPGCDERAIVIVARGSNSDAEPDNIGNSNGEVGVGDGGGSPSPAQLALVRVFERILKLDEGRAGISSESDDKEEGSNSDVVCRLLAPSVQVGSVLGRGGKVVEKIRQESGAQVRVLPKDHIPACAALGDELIQITGNLFAVRKALLSVSSCLQDSPRADAANFAAAKPSGAMLHGPGMPTQGDPFSQRGFASGHHAIDYHPRGYSSVPGPENAGSHHGMVLEEDVVFRLLCQIDKVGSLIGKGGSMVRALQNETGASIKVAEATPEERVVVISAREACPRLILGWEFHTNLLVSFLGMPNSEQNHSPAQDAVIRVHSRIAEVGFEPGAAVVARLLVQSQQIGCLLGKGGNVITEMRRATGARIRIIAKEQVPKCGSQNDEVVQVIGSSQCVQDALFHITSRLRETIFPMKPPLPNVNGPPYIHPFPEMPPPMFRPRHDPSSPSHYPSPVGHPRGIDCITGQPVDNQPPFPHGIECFGPSNSNRGPYPYRSERSAHGPYYDNPSSPRMWSSQAVSSMNLRGGAEAGSGLAARSGPPGSGSQPAGASSNVEVVVPQTYLTHIYGENNSNLSQIRQISGAKVVINDPKPGDTEGVLRKHDNQALRWPETAVQIGVRLFEHFLLGRTEDAQSTAQAK</sequence>
<dbReference type="SUPFAM" id="SSF54791">
    <property type="entry name" value="Eukaryotic type KH-domain (KH-domain type I)"/>
    <property type="match status" value="5"/>
</dbReference>
<evidence type="ECO:0000259" key="4">
    <source>
        <dbReference type="SMART" id="SM00322"/>
    </source>
</evidence>
<dbReference type="InterPro" id="IPR036612">
    <property type="entry name" value="KH_dom_type_1_sf"/>
</dbReference>
<dbReference type="SMART" id="SM00322">
    <property type="entry name" value="KH"/>
    <property type="match status" value="5"/>
</dbReference>
<dbReference type="Gene3D" id="3.30.1370.10">
    <property type="entry name" value="K Homology domain, type 1"/>
    <property type="match status" value="5"/>
</dbReference>
<evidence type="ECO:0000256" key="2">
    <source>
        <dbReference type="PROSITE-ProRule" id="PRU00117"/>
    </source>
</evidence>
<dbReference type="PROSITE" id="PS50084">
    <property type="entry name" value="KH_TYPE_1"/>
    <property type="match status" value="5"/>
</dbReference>
<reference evidence="5 6" key="1">
    <citation type="submission" date="2023-12" db="EMBL/GenBank/DDBJ databases">
        <title>A high-quality genome assembly for Dillenia turbinata (Dilleniales).</title>
        <authorList>
            <person name="Chanderbali A."/>
        </authorList>
    </citation>
    <scope>NUCLEOTIDE SEQUENCE [LARGE SCALE GENOMIC DNA]</scope>
    <source>
        <strain evidence="5">LSX21</strain>
        <tissue evidence="5">Leaf</tissue>
    </source>
</reference>
<keyword evidence="6" id="KW-1185">Reference proteome</keyword>
<dbReference type="GO" id="GO:0003723">
    <property type="term" value="F:RNA binding"/>
    <property type="evidence" value="ECO:0007669"/>
    <property type="project" value="UniProtKB-UniRule"/>
</dbReference>
<dbReference type="AlphaFoldDB" id="A0AAN8ULU7"/>
<feature type="domain" description="K Homology" evidence="4">
    <location>
        <begin position="617"/>
        <end position="693"/>
    </location>
</feature>
<protein>
    <submittedName>
        <fullName evidence="5">K Homology domain, type 1</fullName>
    </submittedName>
</protein>
<evidence type="ECO:0000313" key="6">
    <source>
        <dbReference type="Proteomes" id="UP001370490"/>
    </source>
</evidence>
<gene>
    <name evidence="5" type="ORF">RJ641_020301</name>
</gene>
<dbReference type="Proteomes" id="UP001370490">
    <property type="component" value="Unassembled WGS sequence"/>
</dbReference>
<comment type="caution">
    <text evidence="5">The sequence shown here is derived from an EMBL/GenBank/DDBJ whole genome shotgun (WGS) entry which is preliminary data.</text>
</comment>
<evidence type="ECO:0000256" key="1">
    <source>
        <dbReference type="ARBA" id="ARBA00022737"/>
    </source>
</evidence>
<feature type="domain" description="K Homology" evidence="4">
    <location>
        <begin position="401"/>
        <end position="476"/>
    </location>
</feature>
<accession>A0AAN8ULU7</accession>
<feature type="domain" description="K Homology" evidence="4">
    <location>
        <begin position="33"/>
        <end position="129"/>
    </location>
</feature>
<feature type="domain" description="K Homology" evidence="4">
    <location>
        <begin position="296"/>
        <end position="364"/>
    </location>
</feature>
<feature type="compositionally biased region" description="Low complexity" evidence="3">
    <location>
        <begin position="598"/>
        <end position="619"/>
    </location>
</feature>